<protein>
    <submittedName>
        <fullName evidence="2">Uncharacterized protein</fullName>
    </submittedName>
</protein>
<keyword evidence="1" id="KW-0175">Coiled coil</keyword>
<sequence>MKVAFFHFSKYKAQQKKLEMLREENARRRAEIEAREKETNYEPVKAEVRRLRKLYNDHLIAKLANK</sequence>
<accession>W2SSL1</accession>
<evidence type="ECO:0000313" key="3">
    <source>
        <dbReference type="Proteomes" id="UP000053676"/>
    </source>
</evidence>
<feature type="coiled-coil region" evidence="1">
    <location>
        <begin position="11"/>
        <end position="40"/>
    </location>
</feature>
<name>W2SSL1_NECAM</name>
<keyword evidence="3" id="KW-1185">Reference proteome</keyword>
<evidence type="ECO:0000256" key="1">
    <source>
        <dbReference type="SAM" id="Coils"/>
    </source>
</evidence>
<dbReference type="AlphaFoldDB" id="W2SSL1"/>
<dbReference type="Proteomes" id="UP000053676">
    <property type="component" value="Unassembled WGS sequence"/>
</dbReference>
<proteinExistence type="predicted"/>
<reference evidence="3" key="1">
    <citation type="journal article" date="2014" name="Nat. Genet.">
        <title>Genome of the human hookworm Necator americanus.</title>
        <authorList>
            <person name="Tang Y.T."/>
            <person name="Gao X."/>
            <person name="Rosa B.A."/>
            <person name="Abubucker S."/>
            <person name="Hallsworth-Pepin K."/>
            <person name="Martin J."/>
            <person name="Tyagi R."/>
            <person name="Heizer E."/>
            <person name="Zhang X."/>
            <person name="Bhonagiri-Palsikar V."/>
            <person name="Minx P."/>
            <person name="Warren W.C."/>
            <person name="Wang Q."/>
            <person name="Zhan B."/>
            <person name="Hotez P.J."/>
            <person name="Sternberg P.W."/>
            <person name="Dougall A."/>
            <person name="Gaze S.T."/>
            <person name="Mulvenna J."/>
            <person name="Sotillo J."/>
            <person name="Ranganathan S."/>
            <person name="Rabelo E.M."/>
            <person name="Wilson R.K."/>
            <person name="Felgner P.L."/>
            <person name="Bethony J."/>
            <person name="Hawdon J.M."/>
            <person name="Gasser R.B."/>
            <person name="Loukas A."/>
            <person name="Mitreva M."/>
        </authorList>
    </citation>
    <scope>NUCLEOTIDE SEQUENCE [LARGE SCALE GENOMIC DNA]</scope>
</reference>
<organism evidence="2 3">
    <name type="scientific">Necator americanus</name>
    <name type="common">Human hookworm</name>
    <dbReference type="NCBI Taxonomy" id="51031"/>
    <lineage>
        <taxon>Eukaryota</taxon>
        <taxon>Metazoa</taxon>
        <taxon>Ecdysozoa</taxon>
        <taxon>Nematoda</taxon>
        <taxon>Chromadorea</taxon>
        <taxon>Rhabditida</taxon>
        <taxon>Rhabditina</taxon>
        <taxon>Rhabditomorpha</taxon>
        <taxon>Strongyloidea</taxon>
        <taxon>Ancylostomatidae</taxon>
        <taxon>Bunostominae</taxon>
        <taxon>Necator</taxon>
    </lineage>
</organism>
<gene>
    <name evidence="2" type="ORF">NECAME_18762</name>
</gene>
<evidence type="ECO:0000313" key="2">
    <source>
        <dbReference type="EMBL" id="ETN72620.1"/>
    </source>
</evidence>
<dbReference type="STRING" id="51031.W2SSL1"/>
<dbReference type="EMBL" id="KI663670">
    <property type="protein sequence ID" value="ETN72620.1"/>
    <property type="molecule type" value="Genomic_DNA"/>
</dbReference>
<dbReference type="KEGG" id="nai:NECAME_18762"/>
<dbReference type="OrthoDB" id="444379at2759"/>